<dbReference type="PRINTS" id="PR00502">
    <property type="entry name" value="NUDIXFAMILY"/>
</dbReference>
<dbReference type="SUPFAM" id="SSF55811">
    <property type="entry name" value="Nudix"/>
    <property type="match status" value="1"/>
</dbReference>
<dbReference type="OrthoDB" id="9814308at2"/>
<organism evidence="6 7">
    <name type="scientific">Prauserella rugosa</name>
    <dbReference type="NCBI Taxonomy" id="43354"/>
    <lineage>
        <taxon>Bacteria</taxon>
        <taxon>Bacillati</taxon>
        <taxon>Actinomycetota</taxon>
        <taxon>Actinomycetes</taxon>
        <taxon>Pseudonocardiales</taxon>
        <taxon>Pseudonocardiaceae</taxon>
        <taxon>Prauserella</taxon>
    </lineage>
</organism>
<dbReference type="Pfam" id="PF00293">
    <property type="entry name" value="NUDIX"/>
    <property type="match status" value="1"/>
</dbReference>
<protein>
    <submittedName>
        <fullName evidence="6">ADP-ribose pyrophosphatase YjhB (NUDIX family)</fullName>
    </submittedName>
</protein>
<evidence type="ECO:0000256" key="2">
    <source>
        <dbReference type="ARBA" id="ARBA00005582"/>
    </source>
</evidence>
<dbReference type="EMBL" id="VLJV01000001">
    <property type="protein sequence ID" value="TWH18536.1"/>
    <property type="molecule type" value="Genomic_DNA"/>
</dbReference>
<evidence type="ECO:0000256" key="3">
    <source>
        <dbReference type="ARBA" id="ARBA00022801"/>
    </source>
</evidence>
<dbReference type="InterPro" id="IPR020084">
    <property type="entry name" value="NUDIX_hydrolase_CS"/>
</dbReference>
<dbReference type="InterPro" id="IPR015797">
    <property type="entry name" value="NUDIX_hydrolase-like_dom_sf"/>
</dbReference>
<dbReference type="PROSITE" id="PS51462">
    <property type="entry name" value="NUDIX"/>
    <property type="match status" value="1"/>
</dbReference>
<dbReference type="PANTHER" id="PTHR43046">
    <property type="entry name" value="GDP-MANNOSE MANNOSYL HYDROLASE"/>
    <property type="match status" value="1"/>
</dbReference>
<keyword evidence="7" id="KW-1185">Reference proteome</keyword>
<dbReference type="PROSITE" id="PS00893">
    <property type="entry name" value="NUDIX_BOX"/>
    <property type="match status" value="1"/>
</dbReference>
<evidence type="ECO:0000313" key="6">
    <source>
        <dbReference type="EMBL" id="TWH18536.1"/>
    </source>
</evidence>
<evidence type="ECO:0000256" key="1">
    <source>
        <dbReference type="ARBA" id="ARBA00001946"/>
    </source>
</evidence>
<dbReference type="RefSeq" id="WP_030532543.1">
    <property type="nucleotide sequence ID" value="NZ_JOIJ01000008.1"/>
</dbReference>
<dbReference type="InterPro" id="IPR020476">
    <property type="entry name" value="Nudix_hydrolase"/>
</dbReference>
<keyword evidence="3 4" id="KW-0378">Hydrolase</keyword>
<gene>
    <name evidence="6" type="ORF">JD82_00354</name>
</gene>
<dbReference type="InterPro" id="IPR000086">
    <property type="entry name" value="NUDIX_hydrolase_dom"/>
</dbReference>
<evidence type="ECO:0000256" key="4">
    <source>
        <dbReference type="RuleBase" id="RU003476"/>
    </source>
</evidence>
<comment type="similarity">
    <text evidence="2 4">Belongs to the Nudix hydrolase family.</text>
</comment>
<name>A0A660C5B1_9PSEU</name>
<feature type="domain" description="Nudix hydrolase" evidence="5">
    <location>
        <begin position="17"/>
        <end position="149"/>
    </location>
</feature>
<dbReference type="AlphaFoldDB" id="A0A660C5B1"/>
<proteinExistence type="inferred from homology"/>
<dbReference type="PANTHER" id="PTHR43046:SF16">
    <property type="entry name" value="ADP-RIBOSE PYROPHOSPHATASE YJHB-RELATED"/>
    <property type="match status" value="1"/>
</dbReference>
<dbReference type="Proteomes" id="UP000317303">
    <property type="component" value="Unassembled WGS sequence"/>
</dbReference>
<dbReference type="Gene3D" id="3.90.79.10">
    <property type="entry name" value="Nucleoside Triphosphate Pyrophosphohydrolase"/>
    <property type="match status" value="1"/>
</dbReference>
<accession>A0A660C5B1</accession>
<dbReference type="GO" id="GO:0016787">
    <property type="term" value="F:hydrolase activity"/>
    <property type="evidence" value="ECO:0007669"/>
    <property type="project" value="UniProtKB-KW"/>
</dbReference>
<evidence type="ECO:0000259" key="5">
    <source>
        <dbReference type="PROSITE" id="PS51462"/>
    </source>
</evidence>
<reference evidence="6 7" key="1">
    <citation type="submission" date="2019-07" db="EMBL/GenBank/DDBJ databases">
        <title>R&amp;d 2014.</title>
        <authorList>
            <person name="Klenk H.-P."/>
        </authorList>
    </citation>
    <scope>NUCLEOTIDE SEQUENCE [LARGE SCALE GENOMIC DNA]</scope>
    <source>
        <strain evidence="6 7">DSM 43194</strain>
    </source>
</reference>
<comment type="cofactor">
    <cofactor evidence="1">
        <name>Mg(2+)</name>
        <dbReference type="ChEBI" id="CHEBI:18420"/>
    </cofactor>
</comment>
<sequence length="156" mass="16987">MPKTDYYDDPNAPVANSIVPAVTAIVRNDAGDVLLIERTDNGLWALPGGAQDLGESAPDAVRREVLEETGITVEVTGISGIYSDPKHVIAYDDGEVRQEFSLCFHARPTGGTLRPSSESRRVHWVAPDSIEGLTMDRAMRLRVEHGVKEPTKVHLG</sequence>
<evidence type="ECO:0000313" key="7">
    <source>
        <dbReference type="Proteomes" id="UP000317303"/>
    </source>
</evidence>
<comment type="caution">
    <text evidence="6">The sequence shown here is derived from an EMBL/GenBank/DDBJ whole genome shotgun (WGS) entry which is preliminary data.</text>
</comment>